<gene>
    <name evidence="9" type="ORF">OT_ostta13g00670</name>
</gene>
<evidence type="ECO:0000256" key="7">
    <source>
        <dbReference type="SAM" id="MobiDB-lite"/>
    </source>
</evidence>
<dbReference type="GO" id="GO:0003723">
    <property type="term" value="F:RNA binding"/>
    <property type="evidence" value="ECO:0007669"/>
    <property type="project" value="UniProtKB-UniRule"/>
</dbReference>
<feature type="compositionally biased region" description="Basic and acidic residues" evidence="7">
    <location>
        <begin position="1"/>
        <end position="13"/>
    </location>
</feature>
<keyword evidence="9" id="KW-0689">Ribosomal protein</keyword>
<feature type="compositionally biased region" description="Low complexity" evidence="7">
    <location>
        <begin position="14"/>
        <end position="30"/>
    </location>
</feature>
<name>A0A096P7B3_OSTTA</name>
<comment type="caution">
    <text evidence="9">The sequence shown here is derived from an EMBL/GenBank/DDBJ whole genome shotgun (WGS) entry which is preliminary data.</text>
</comment>
<dbReference type="InterPro" id="IPR018492">
    <property type="entry name" value="Ribosomal_eL8/Nhp2"/>
</dbReference>
<dbReference type="InterPro" id="IPR050257">
    <property type="entry name" value="eL8/uL1-like"/>
</dbReference>
<dbReference type="Proteomes" id="UP000009170">
    <property type="component" value="Unassembled WGS sequence"/>
</dbReference>
<feature type="domain" description="Ribosomal protein eL8/eL30/eS12/Gadd45" evidence="8">
    <location>
        <begin position="53"/>
        <end position="142"/>
    </location>
</feature>
<keyword evidence="4 6" id="KW-0539">Nucleus</keyword>
<evidence type="ECO:0000313" key="9">
    <source>
        <dbReference type="EMBL" id="CEG00046.1"/>
    </source>
</evidence>
<dbReference type="GeneID" id="9837420"/>
<evidence type="ECO:0000256" key="5">
    <source>
        <dbReference type="ARBA" id="ARBA00023274"/>
    </source>
</evidence>
<dbReference type="GO" id="GO:0000398">
    <property type="term" value="P:mRNA splicing, via spliceosome"/>
    <property type="evidence" value="ECO:0007669"/>
    <property type="project" value="UniProtKB-UniRule"/>
</dbReference>
<dbReference type="InterPro" id="IPR029064">
    <property type="entry name" value="Ribosomal_eL30-like_sf"/>
</dbReference>
<dbReference type="GO" id="GO:0031120">
    <property type="term" value="P:snRNA pseudouridine synthesis"/>
    <property type="evidence" value="ECO:0007669"/>
    <property type="project" value="UniProtKB-UniRule"/>
</dbReference>
<evidence type="ECO:0000313" key="10">
    <source>
        <dbReference type="Proteomes" id="UP000009170"/>
    </source>
</evidence>
<dbReference type="InterPro" id="IPR004037">
    <property type="entry name" value="Ribosomal_eL8-like_CS"/>
</dbReference>
<evidence type="ECO:0000256" key="6">
    <source>
        <dbReference type="RuleBase" id="RU366039"/>
    </source>
</evidence>
<evidence type="ECO:0000256" key="1">
    <source>
        <dbReference type="ARBA" id="ARBA00004604"/>
    </source>
</evidence>
<comment type="function">
    <text evidence="6">Common component of the spliceosome and rRNA processing machinery.</text>
</comment>
<comment type="similarity">
    <text evidence="2 6">Belongs to the eukaryotic ribosomal protein eL8 family.</text>
</comment>
<dbReference type="GO" id="GO:0005840">
    <property type="term" value="C:ribosome"/>
    <property type="evidence" value="ECO:0007669"/>
    <property type="project" value="UniProtKB-KW"/>
</dbReference>
<dbReference type="SUPFAM" id="SSF55315">
    <property type="entry name" value="L30e-like"/>
    <property type="match status" value="1"/>
</dbReference>
<dbReference type="GO" id="GO:0031429">
    <property type="term" value="C:box H/ACA snoRNP complex"/>
    <property type="evidence" value="ECO:0007669"/>
    <property type="project" value="UniProtKB-UniRule"/>
</dbReference>
<dbReference type="KEGG" id="ota:OT_ostta13g00670"/>
<dbReference type="PANTHER" id="PTHR23105">
    <property type="entry name" value="RIBOSOMAL PROTEIN L7AE FAMILY MEMBER"/>
    <property type="match status" value="1"/>
</dbReference>
<protein>
    <recommendedName>
        <fullName evidence="6">H/ACA ribonucleoprotein complex subunit 2</fullName>
    </recommendedName>
    <alternativeName>
        <fullName evidence="6">Nucleolar protein family A member 2</fullName>
    </alternativeName>
</protein>
<comment type="subcellular location">
    <subcellularLocation>
        <location evidence="1 6">Nucleus</location>
        <location evidence="1 6">Nucleolus</location>
    </subcellularLocation>
</comment>
<reference evidence="10" key="1">
    <citation type="journal article" date="2006" name="Proc. Natl. Acad. Sci. U.S.A.">
        <title>Genome analysis of the smallest free-living eukaryote Ostreococcus tauri unveils many unique features.</title>
        <authorList>
            <person name="Derelle E."/>
            <person name="Ferraz C."/>
            <person name="Rombauts S."/>
            <person name="Rouze P."/>
            <person name="Worden A.Z."/>
            <person name="Robbens S."/>
            <person name="Partensky F."/>
            <person name="Degroeve S."/>
            <person name="Echeynie S."/>
            <person name="Cooke R."/>
            <person name="Saeys Y."/>
            <person name="Wuyts J."/>
            <person name="Jabbari K."/>
            <person name="Bowler C."/>
            <person name="Panaud O."/>
            <person name="Piegu B."/>
            <person name="Ball S.G."/>
            <person name="Ral J.-P."/>
            <person name="Bouget F.-Y."/>
            <person name="Piganeau G."/>
            <person name="De Baets B."/>
            <person name="Picard A."/>
            <person name="Delseny M."/>
            <person name="Demaille J."/>
            <person name="Van de Peer Y."/>
            <person name="Moreau H."/>
        </authorList>
    </citation>
    <scope>NUCLEOTIDE SEQUENCE [LARGE SCALE GENOMIC DNA]</scope>
    <source>
        <strain evidence="10">OTTH 0595 / CCAP 157/2 / RCC745</strain>
    </source>
</reference>
<dbReference type="InterPro" id="IPR002415">
    <property type="entry name" value="H/ACA_rnp_Nhp2-like"/>
</dbReference>
<comment type="function">
    <text evidence="6">Required for ribosome biogenesis. Part of a complex which catalyzes pseudouridylation of rRNA. This involves the isomerization of uridine such that the ribose is subsequently attached to C5, instead of the normal N1. Pseudouridine ('psi') residues may serve to stabilize the conformation of rRNAs.</text>
</comment>
<dbReference type="PROSITE" id="PS01082">
    <property type="entry name" value="RIBOSOMAL_L7AE"/>
    <property type="match status" value="1"/>
</dbReference>
<dbReference type="STRING" id="70448.A0A096P7B3"/>
<proteinExistence type="inferred from homology"/>
<keyword evidence="3 6" id="KW-0694">RNA-binding</keyword>
<dbReference type="FunCoup" id="A0A096P7B3">
    <property type="interactions" value="1612"/>
</dbReference>
<dbReference type="Gene3D" id="3.30.1330.30">
    <property type="match status" value="1"/>
</dbReference>
<keyword evidence="5 6" id="KW-0687">Ribonucleoprotein</keyword>
<dbReference type="InParanoid" id="A0A096P7B3"/>
<dbReference type="PRINTS" id="PR00881">
    <property type="entry name" value="L7ARS6FAMILY"/>
</dbReference>
<dbReference type="InterPro" id="IPR004038">
    <property type="entry name" value="Ribosomal_eL8/eL30/eS12/Gad45"/>
</dbReference>
<dbReference type="PRINTS" id="PR00883">
    <property type="entry name" value="NUCLEARHMG"/>
</dbReference>
<evidence type="ECO:0000259" key="8">
    <source>
        <dbReference type="Pfam" id="PF01248"/>
    </source>
</evidence>
<accession>A0A096P7B3</accession>
<dbReference type="AlphaFoldDB" id="A0A096P7B3"/>
<dbReference type="EMBL" id="CAID01000013">
    <property type="protein sequence ID" value="CEG00046.1"/>
    <property type="molecule type" value="Genomic_DNA"/>
</dbReference>
<evidence type="ECO:0000256" key="3">
    <source>
        <dbReference type="ARBA" id="ARBA00022884"/>
    </source>
</evidence>
<reference evidence="9 10" key="2">
    <citation type="journal article" date="2014" name="BMC Genomics">
        <title>An improved genome of the model marine alga Ostreococcus tauri unfolds by assessing Illumina de novo assemblies.</title>
        <authorList>
            <person name="Blanc-Mathieu R."/>
            <person name="Verhelst B."/>
            <person name="Derelle E."/>
            <person name="Rombauts S."/>
            <person name="Bouget F.Y."/>
            <person name="Carre I."/>
            <person name="Chateau A."/>
            <person name="Eyre-Walker A."/>
            <person name="Grimsley N."/>
            <person name="Moreau H."/>
            <person name="Piegu B."/>
            <person name="Rivals E."/>
            <person name="Schackwitz W."/>
            <person name="Van de Peer Y."/>
            <person name="Piganeau G."/>
        </authorList>
    </citation>
    <scope>NUCLEOTIDE SEQUENCE [LARGE SCALE GENOMIC DNA]</scope>
    <source>
        <strain evidence="10">OTTH 0595 / CCAP 157/2 / RCC745</strain>
    </source>
</reference>
<evidence type="ECO:0000256" key="2">
    <source>
        <dbReference type="ARBA" id="ARBA00007337"/>
    </source>
</evidence>
<dbReference type="RefSeq" id="XP_022840171.1">
    <property type="nucleotide sequence ID" value="XM_022982670.1"/>
</dbReference>
<sequence>MKTPKSEKREKTPKTPSTPRSPSTPGTARTASEGMKACSAIATPLADVKTTKKILKTVKRAAKAKQVRRGVKEVVKALKKDVKGFAVIAGDISPIDVITHVPILCEEADVPYVYVHSKEELGAAGMTKRPTSVMLVLKEGAKGSVKMSSEDKKEFDEMYAKCVEKIQAMSK</sequence>
<feature type="region of interest" description="Disordered" evidence="7">
    <location>
        <begin position="1"/>
        <end position="35"/>
    </location>
</feature>
<dbReference type="OrthoDB" id="5364946at2759"/>
<keyword evidence="10" id="KW-1185">Reference proteome</keyword>
<dbReference type="Pfam" id="PF01248">
    <property type="entry name" value="Ribosomal_L7Ae"/>
    <property type="match status" value="1"/>
</dbReference>
<organism evidence="9 10">
    <name type="scientific">Ostreococcus tauri</name>
    <name type="common">Marine green alga</name>
    <dbReference type="NCBI Taxonomy" id="70448"/>
    <lineage>
        <taxon>Eukaryota</taxon>
        <taxon>Viridiplantae</taxon>
        <taxon>Chlorophyta</taxon>
        <taxon>Mamiellophyceae</taxon>
        <taxon>Mamiellales</taxon>
        <taxon>Bathycoccaceae</taxon>
        <taxon>Ostreococcus</taxon>
    </lineage>
</organism>
<evidence type="ECO:0000256" key="4">
    <source>
        <dbReference type="ARBA" id="ARBA00023242"/>
    </source>
</evidence>
<dbReference type="GO" id="GO:0042254">
    <property type="term" value="P:ribosome biogenesis"/>
    <property type="evidence" value="ECO:0007669"/>
    <property type="project" value="InterPro"/>
</dbReference>